<accession>A0A024WNY4</accession>
<name>A0A024WNY4_PLAFA</name>
<dbReference type="AlphaFoldDB" id="A0A024WNY4"/>
<dbReference type="EMBL" id="KI925578">
    <property type="protein sequence ID" value="ETW48390.1"/>
    <property type="molecule type" value="Genomic_DNA"/>
</dbReference>
<reference evidence="1 2" key="1">
    <citation type="submission" date="2013-02" db="EMBL/GenBank/DDBJ databases">
        <title>The Genome Annotation of Plasmodium falciparum MaliPS096_E11.</title>
        <authorList>
            <consortium name="The Broad Institute Genome Sequencing Platform"/>
            <consortium name="The Broad Institute Genome Sequencing Center for Infectious Disease"/>
            <person name="Neafsey D."/>
            <person name="Hoffman S."/>
            <person name="Volkman S."/>
            <person name="Rosenthal P."/>
            <person name="Walker B."/>
            <person name="Young S.K."/>
            <person name="Zeng Q."/>
            <person name="Gargeya S."/>
            <person name="Fitzgerald M."/>
            <person name="Haas B."/>
            <person name="Abouelleil A."/>
            <person name="Allen A.W."/>
            <person name="Alvarado L."/>
            <person name="Arachchi H.M."/>
            <person name="Berlin A.M."/>
            <person name="Chapman S.B."/>
            <person name="Gainer-Dewar J."/>
            <person name="Goldberg J."/>
            <person name="Griggs A."/>
            <person name="Gujja S."/>
            <person name="Hansen M."/>
            <person name="Howarth C."/>
            <person name="Imamovic A."/>
            <person name="Ireland A."/>
            <person name="Larimer J."/>
            <person name="McCowan C."/>
            <person name="Murphy C."/>
            <person name="Pearson M."/>
            <person name="Poon T.W."/>
            <person name="Priest M."/>
            <person name="Roberts A."/>
            <person name="Saif S."/>
            <person name="Shea T."/>
            <person name="Sisk P."/>
            <person name="Sykes S."/>
            <person name="Wortman J."/>
            <person name="Nusbaum C."/>
            <person name="Birren B."/>
        </authorList>
    </citation>
    <scope>NUCLEOTIDE SEQUENCE [LARGE SCALE GENOMIC DNA]</scope>
    <source>
        <strain evidence="1 2">MaliPS096_E11</strain>
    </source>
</reference>
<sequence>MALLKFFLKKIKFNELISTLAFEMFEFARKCFEKLLEEKKDVPKRDILNYTYVFIRLGDINLLNHFFFEALKVKN</sequence>
<proteinExistence type="predicted"/>
<evidence type="ECO:0000313" key="1">
    <source>
        <dbReference type="EMBL" id="ETW48390.1"/>
    </source>
</evidence>
<protein>
    <submittedName>
        <fullName evidence="1">Uncharacterized protein</fullName>
    </submittedName>
</protein>
<organism evidence="1 2">
    <name type="scientific">Plasmodium falciparum MaliPS096_E11</name>
    <dbReference type="NCBI Taxonomy" id="1036727"/>
    <lineage>
        <taxon>Eukaryota</taxon>
        <taxon>Sar</taxon>
        <taxon>Alveolata</taxon>
        <taxon>Apicomplexa</taxon>
        <taxon>Aconoidasida</taxon>
        <taxon>Haemosporida</taxon>
        <taxon>Plasmodiidae</taxon>
        <taxon>Plasmodium</taxon>
        <taxon>Plasmodium (Laverania)</taxon>
    </lineage>
</organism>
<reference evidence="1 2" key="2">
    <citation type="submission" date="2013-02" db="EMBL/GenBank/DDBJ databases">
        <title>The Genome Sequence of Plasmodium falciparum MaliPS096_E11.</title>
        <authorList>
            <consortium name="The Broad Institute Genome Sequencing Platform"/>
            <consortium name="The Broad Institute Genome Sequencing Center for Infectious Disease"/>
            <person name="Neafsey D."/>
            <person name="Cheeseman I."/>
            <person name="Volkman S."/>
            <person name="Adams J."/>
            <person name="Walker B."/>
            <person name="Young S.K."/>
            <person name="Zeng Q."/>
            <person name="Gargeya S."/>
            <person name="Fitzgerald M."/>
            <person name="Haas B."/>
            <person name="Abouelleil A."/>
            <person name="Alvarado L."/>
            <person name="Arachchi H.M."/>
            <person name="Berlin A.M."/>
            <person name="Chapman S.B."/>
            <person name="Dewar J."/>
            <person name="Goldberg J."/>
            <person name="Griggs A."/>
            <person name="Gujja S."/>
            <person name="Hansen M."/>
            <person name="Howarth C."/>
            <person name="Imamovic A."/>
            <person name="Larimer J."/>
            <person name="McCowan C."/>
            <person name="Murphy C."/>
            <person name="Neiman D."/>
            <person name="Pearson M."/>
            <person name="Priest M."/>
            <person name="Roberts A."/>
            <person name="Saif S."/>
            <person name="Shea T."/>
            <person name="Sisk P."/>
            <person name="Sykes S."/>
            <person name="Wortman J."/>
            <person name="Nusbaum C."/>
            <person name="Birren B."/>
        </authorList>
    </citation>
    <scope>NUCLEOTIDE SEQUENCE [LARGE SCALE GENOMIC DNA]</scope>
    <source>
        <strain evidence="1 2">MaliPS096_E11</strain>
    </source>
</reference>
<evidence type="ECO:0000313" key="2">
    <source>
        <dbReference type="Proteomes" id="UP000030699"/>
    </source>
</evidence>
<gene>
    <name evidence="1" type="ORF">PFMALIP_03599</name>
</gene>
<dbReference type="Proteomes" id="UP000030699">
    <property type="component" value="Unassembled WGS sequence"/>
</dbReference>